<dbReference type="Proteomes" id="UP000033311">
    <property type="component" value="Segment"/>
</dbReference>
<dbReference type="SUPFAM" id="SSF141086">
    <property type="entry name" value="Agglutinin HPA-like"/>
    <property type="match status" value="1"/>
</dbReference>
<dbReference type="InterPro" id="IPR037221">
    <property type="entry name" value="H-type_lectin_dom_sf"/>
</dbReference>
<dbReference type="InterPro" id="IPR019019">
    <property type="entry name" value="H-type_lectin_domain"/>
</dbReference>
<evidence type="ECO:0000313" key="3">
    <source>
        <dbReference type="Proteomes" id="UP000033311"/>
    </source>
</evidence>
<dbReference type="EMBL" id="KJ578762">
    <property type="protein sequence ID" value="AII28778.1"/>
    <property type="molecule type" value="Genomic_DNA"/>
</dbReference>
<proteinExistence type="predicted"/>
<evidence type="ECO:0000259" key="1">
    <source>
        <dbReference type="Pfam" id="PF09458"/>
    </source>
</evidence>
<accession>A0A0E3DK02</accession>
<dbReference type="GO" id="GO:0007155">
    <property type="term" value="P:cell adhesion"/>
    <property type="evidence" value="ECO:0007669"/>
    <property type="project" value="InterPro"/>
</dbReference>
<feature type="domain" description="H-type lectin" evidence="1">
    <location>
        <begin position="211"/>
        <end position="274"/>
    </location>
</feature>
<evidence type="ECO:0000313" key="2">
    <source>
        <dbReference type="EMBL" id="AII28778.1"/>
    </source>
</evidence>
<dbReference type="GO" id="GO:0030246">
    <property type="term" value="F:carbohydrate binding"/>
    <property type="evidence" value="ECO:0007669"/>
    <property type="project" value="InterPro"/>
</dbReference>
<dbReference type="GeneID" id="24657192"/>
<organism evidence="2 3">
    <name type="scientific">Propionibacterium phage PHL055N00</name>
    <dbReference type="NCBI Taxonomy" id="1500802"/>
    <lineage>
        <taxon>Viruses</taxon>
        <taxon>Duplodnaviria</taxon>
        <taxon>Heunggongvirae</taxon>
        <taxon>Uroviricota</taxon>
        <taxon>Caudoviricetes</taxon>
        <taxon>Pahexavirus</taxon>
        <taxon>Pahexavirus PHL117M00</taxon>
    </lineage>
</organism>
<dbReference type="Pfam" id="PF09458">
    <property type="entry name" value="H_lectin"/>
    <property type="match status" value="1"/>
</dbReference>
<name>A0A0E3DK02_9CAUD</name>
<sequence>MGFVVGIVCKGFDGVLTEYDWAQMSGLMGNMPSVKGPDDFRVGTTIQGATVLCEVLPGQAWAHGVMCTSNSVETVTGQLPGPGETRYDYVVLSRDWEQNTAKLEIVQGGRAERARDVLRAEPGVFHQQLLATLVLSSNGLQQQLDRRAIAARVAFGESAACDPTPVEGDRVMVPSGAVWANHAGEWMLLSPRIETGSKSIMFGGSAVYAYTIPFNRPFGSAPIVVASMATAAGGTAQIDVKAYNITNKDFQLAFITNDGSKPNGVPAVANWIAVGM</sequence>
<protein>
    <recommendedName>
        <fullName evidence="1">H-type lectin domain-containing protein</fullName>
    </recommendedName>
</protein>
<dbReference type="OrthoDB" id="5520at10239"/>
<reference evidence="2 3" key="1">
    <citation type="journal article" date="2015" name="ISME J.">
        <title>The diversity and host interactions of Propionibacterium acnes bacteriophages on human skin.</title>
        <authorList>
            <person name="Liu J."/>
            <person name="Yan R."/>
            <person name="Zhong Q."/>
            <person name="Ngo S."/>
            <person name="Bangayan N.J."/>
            <person name="Nguyen L."/>
            <person name="Lui T."/>
            <person name="Liu M."/>
            <person name="Erfe M.C."/>
            <person name="Craft N."/>
            <person name="Tomida S."/>
            <person name="Li H."/>
        </authorList>
    </citation>
    <scope>NUCLEOTIDE SEQUENCE [LARGE SCALE GENOMIC DNA]</scope>
    <source>
        <strain evidence="2">PHL055N00</strain>
    </source>
</reference>
<dbReference type="KEGG" id="vg:24657192"/>
<gene>
    <name evidence="2" type="ORF">PHL055N00_17</name>
</gene>
<dbReference type="Gene3D" id="2.60.40.2080">
    <property type="match status" value="1"/>
</dbReference>
<dbReference type="RefSeq" id="YP_009153221.1">
    <property type="nucleotide sequence ID" value="NC_027400.1"/>
</dbReference>